<evidence type="ECO:0000313" key="1">
    <source>
        <dbReference type="EMBL" id="MBU2787252.1"/>
    </source>
</evidence>
<comment type="caution">
    <text evidence="1">The sequence shown here is derived from an EMBL/GenBank/DDBJ whole genome shotgun (WGS) entry which is preliminary data.</text>
</comment>
<sequence>MEKLLVRDVAAQERAWLPEISGAFDDAIETQVLGQFQTRMIARQEGGQAGGQAGDFDDDRASLDSLRKGLGLRDRLQLPAIPKGNLSLLPSYPSHPIQGLFPPIPPSDRGITRFADSQIPKDVTDATQRKIKALSTTPSA</sequence>
<reference evidence="1" key="1">
    <citation type="journal article" date="2021" name="ISME J.">
        <title>Genomic evolution of the class Acidithiobacillia: deep-branching Proteobacteria living in extreme acidic conditions.</title>
        <authorList>
            <person name="Moya-Beltran A."/>
            <person name="Beard S."/>
            <person name="Rojas-Villalobos C."/>
            <person name="Issotta F."/>
            <person name="Gallardo Y."/>
            <person name="Ulloa R."/>
            <person name="Giaveno A."/>
            <person name="Degli Esposti M."/>
            <person name="Johnson D.B."/>
            <person name="Quatrini R."/>
        </authorList>
    </citation>
    <scope>NUCLEOTIDE SEQUENCE</scope>
    <source>
        <strain evidence="1">VAN18-1</strain>
    </source>
</reference>
<proteinExistence type="predicted"/>
<dbReference type="EMBL" id="JAAXYO010000039">
    <property type="protein sequence ID" value="MBU2787252.1"/>
    <property type="molecule type" value="Genomic_DNA"/>
</dbReference>
<evidence type="ECO:0000313" key="2">
    <source>
        <dbReference type="Proteomes" id="UP001197378"/>
    </source>
</evidence>
<organism evidence="1 2">
    <name type="scientific">Igneacidithiobacillus copahuensis</name>
    <dbReference type="NCBI Taxonomy" id="2724909"/>
    <lineage>
        <taxon>Bacteria</taxon>
        <taxon>Pseudomonadati</taxon>
        <taxon>Pseudomonadota</taxon>
        <taxon>Acidithiobacillia</taxon>
        <taxon>Acidithiobacillales</taxon>
        <taxon>Acidithiobacillaceae</taxon>
        <taxon>Igneacidithiobacillus</taxon>
    </lineage>
</organism>
<accession>A0AAE3CIZ6</accession>
<keyword evidence="2" id="KW-1185">Reference proteome</keyword>
<gene>
    <name evidence="1" type="ORF">HFQ13_03330</name>
</gene>
<dbReference type="Proteomes" id="UP001197378">
    <property type="component" value="Unassembled WGS sequence"/>
</dbReference>
<name>A0AAE3CIZ6_9PROT</name>
<dbReference type="AlphaFoldDB" id="A0AAE3CIZ6"/>
<dbReference type="RefSeq" id="WP_215870873.1">
    <property type="nucleotide sequence ID" value="NZ_JAAXYO010000039.1"/>
</dbReference>
<protein>
    <submittedName>
        <fullName evidence="1">Uncharacterized protein</fullName>
    </submittedName>
</protein>